<gene>
    <name evidence="2" type="ORF">Thimo_0878</name>
</gene>
<name>L0GV56_9GAMM</name>
<dbReference type="OrthoDB" id="5767927at2"/>
<dbReference type="AlphaFoldDB" id="L0GV56"/>
<evidence type="ECO:0000313" key="2">
    <source>
        <dbReference type="EMBL" id="AGA89712.1"/>
    </source>
</evidence>
<feature type="chain" id="PRO_5003943133" evidence="1">
    <location>
        <begin position="23"/>
        <end position="161"/>
    </location>
</feature>
<protein>
    <submittedName>
        <fullName evidence="2">Micrococcal nuclease-like nuclease</fullName>
    </submittedName>
</protein>
<dbReference type="Gene3D" id="2.40.50.90">
    <property type="match status" value="1"/>
</dbReference>
<dbReference type="KEGG" id="tmb:Thimo_0878"/>
<dbReference type="EMBL" id="CP003051">
    <property type="protein sequence ID" value="AGA89712.1"/>
    <property type="molecule type" value="Genomic_DNA"/>
</dbReference>
<keyword evidence="3" id="KW-1185">Reference proteome</keyword>
<dbReference type="RefSeq" id="WP_015279858.1">
    <property type="nucleotide sequence ID" value="NC_019940.1"/>
</dbReference>
<evidence type="ECO:0000256" key="1">
    <source>
        <dbReference type="SAM" id="SignalP"/>
    </source>
</evidence>
<organism evidence="2 3">
    <name type="scientific">Thioflavicoccus mobilis 8321</name>
    <dbReference type="NCBI Taxonomy" id="765912"/>
    <lineage>
        <taxon>Bacteria</taxon>
        <taxon>Pseudomonadati</taxon>
        <taxon>Pseudomonadota</taxon>
        <taxon>Gammaproteobacteria</taxon>
        <taxon>Chromatiales</taxon>
        <taxon>Chromatiaceae</taxon>
        <taxon>Thioflavicoccus</taxon>
    </lineage>
</organism>
<feature type="signal peptide" evidence="1">
    <location>
        <begin position="1"/>
        <end position="22"/>
    </location>
</feature>
<accession>L0GV56</accession>
<dbReference type="HOGENOM" id="CLU_1641947_0_0_6"/>
<reference evidence="2 3" key="1">
    <citation type="submission" date="2011-09" db="EMBL/GenBank/DDBJ databases">
        <title>Complete sequence of chromosome of Thioflavicoccus mobilis 8321.</title>
        <authorList>
            <consortium name="US DOE Joint Genome Institute"/>
            <person name="Lucas S."/>
            <person name="Han J."/>
            <person name="Lapidus A."/>
            <person name="Cheng J.-F."/>
            <person name="Goodwin L."/>
            <person name="Pitluck S."/>
            <person name="Peters L."/>
            <person name="Ovchinnikova G."/>
            <person name="Lu M."/>
            <person name="Detter J.C."/>
            <person name="Han C."/>
            <person name="Tapia R."/>
            <person name="Land M."/>
            <person name="Hauser L."/>
            <person name="Kyrpides N."/>
            <person name="Ivanova N."/>
            <person name="Pagani I."/>
            <person name="Vogl K."/>
            <person name="Liu Z."/>
            <person name="Imhoff J."/>
            <person name="Thiel V."/>
            <person name="Frigaard N.-U."/>
            <person name="Bryant D."/>
            <person name="Woyke T."/>
        </authorList>
    </citation>
    <scope>NUCLEOTIDE SEQUENCE [LARGE SCALE GENOMIC DNA]</scope>
    <source>
        <strain evidence="2 3">8321</strain>
    </source>
</reference>
<sequence>MRLWKRVLLLVACLSFAASVSARELVGHAFVRDDGSLLIRERVVHLYGIFIPETSRQCRDWIRPVRCAERAVLALDFIVQGFVRCEPQFERADGSLEAICHVERTSFDPGIDLAAYLIEKGWALARPEAPFEYQAVERIARARGRGVWGEPVDVIRDRRRE</sequence>
<dbReference type="InterPro" id="IPR035437">
    <property type="entry name" value="SNase_OB-fold_sf"/>
</dbReference>
<proteinExistence type="predicted"/>
<dbReference type="SUPFAM" id="SSF50199">
    <property type="entry name" value="Staphylococcal nuclease"/>
    <property type="match status" value="1"/>
</dbReference>
<evidence type="ECO:0000313" key="3">
    <source>
        <dbReference type="Proteomes" id="UP000010816"/>
    </source>
</evidence>
<dbReference type="eggNOG" id="COG1525">
    <property type="taxonomic scope" value="Bacteria"/>
</dbReference>
<keyword evidence="1" id="KW-0732">Signal</keyword>
<dbReference type="Proteomes" id="UP000010816">
    <property type="component" value="Chromosome"/>
</dbReference>
<dbReference type="STRING" id="765912.Thimo_0878"/>